<dbReference type="Pfam" id="PF00665">
    <property type="entry name" value="rve"/>
    <property type="match status" value="1"/>
</dbReference>
<organism evidence="2 3">
    <name type="scientific">Riccia fluitans</name>
    <dbReference type="NCBI Taxonomy" id="41844"/>
    <lineage>
        <taxon>Eukaryota</taxon>
        <taxon>Viridiplantae</taxon>
        <taxon>Streptophyta</taxon>
        <taxon>Embryophyta</taxon>
        <taxon>Marchantiophyta</taxon>
        <taxon>Marchantiopsida</taxon>
        <taxon>Marchantiidae</taxon>
        <taxon>Marchantiales</taxon>
        <taxon>Ricciaceae</taxon>
        <taxon>Riccia</taxon>
    </lineage>
</organism>
<dbReference type="EMBL" id="JBHFFA010000005">
    <property type="protein sequence ID" value="KAL2624236.1"/>
    <property type="molecule type" value="Genomic_DNA"/>
</dbReference>
<evidence type="ECO:0000259" key="1">
    <source>
        <dbReference type="PROSITE" id="PS50994"/>
    </source>
</evidence>
<feature type="domain" description="Integrase catalytic" evidence="1">
    <location>
        <begin position="81"/>
        <end position="253"/>
    </location>
</feature>
<gene>
    <name evidence="2" type="ORF">R1flu_008481</name>
</gene>
<comment type="caution">
    <text evidence="2">The sequence shown here is derived from an EMBL/GenBank/DDBJ whole genome shotgun (WGS) entry which is preliminary data.</text>
</comment>
<keyword evidence="3" id="KW-1185">Reference proteome</keyword>
<dbReference type="Gene3D" id="1.10.340.70">
    <property type="match status" value="1"/>
</dbReference>
<dbReference type="InterPro" id="IPR050951">
    <property type="entry name" value="Retrovirus_Pol_polyprotein"/>
</dbReference>
<dbReference type="PANTHER" id="PTHR37984">
    <property type="entry name" value="PROTEIN CBG26694"/>
    <property type="match status" value="1"/>
</dbReference>
<dbReference type="Proteomes" id="UP001605036">
    <property type="component" value="Unassembled WGS sequence"/>
</dbReference>
<accession>A0ABD1YBU9</accession>
<dbReference type="PROSITE" id="PS50994">
    <property type="entry name" value="INTEGRASE"/>
    <property type="match status" value="1"/>
</dbReference>
<dbReference type="InterPro" id="IPR012337">
    <property type="entry name" value="RNaseH-like_sf"/>
</dbReference>
<dbReference type="Gene3D" id="3.30.420.10">
    <property type="entry name" value="Ribonuclease H-like superfamily/Ribonuclease H"/>
    <property type="match status" value="1"/>
</dbReference>
<dbReference type="Pfam" id="PF17921">
    <property type="entry name" value="Integrase_H2C2"/>
    <property type="match status" value="1"/>
</dbReference>
<dbReference type="AlphaFoldDB" id="A0ABD1YBU9"/>
<sequence>MDEVYRRCLEREEVPKVLRALHSAMEGGHFGIQTTAKKILAAGYWWPIVFRDVATYVKAYDPCQRTGRPTASTQWPLTLILPLFPFEKWGIDFVGPIAPASRRHKRYILVATNYFTRMVEAEATRRDDATTVAAFLFERIVCQYGMPLELVSDRGTHFVNDLIQEMAVQYGIKHRRTTPYNPKANGLTEKSNGILCKVLKKVTQIFVYDWDLKLPGVLFAFQIAQKTSTGCTPYYLCHGMEAFMPIEMEVQTLQVQEEDRLGARESMLDWEVNLLRLHEEREREGT</sequence>
<name>A0ABD1YBU9_9MARC</name>
<dbReference type="InterPro" id="IPR001584">
    <property type="entry name" value="Integrase_cat-core"/>
</dbReference>
<dbReference type="InterPro" id="IPR041588">
    <property type="entry name" value="Integrase_H2C2"/>
</dbReference>
<proteinExistence type="predicted"/>
<dbReference type="PANTHER" id="PTHR37984:SF5">
    <property type="entry name" value="PROTEIN NYNRIN-LIKE"/>
    <property type="match status" value="1"/>
</dbReference>
<dbReference type="SUPFAM" id="SSF53098">
    <property type="entry name" value="Ribonuclease H-like"/>
    <property type="match status" value="1"/>
</dbReference>
<evidence type="ECO:0000313" key="3">
    <source>
        <dbReference type="Proteomes" id="UP001605036"/>
    </source>
</evidence>
<evidence type="ECO:0000313" key="2">
    <source>
        <dbReference type="EMBL" id="KAL2624236.1"/>
    </source>
</evidence>
<dbReference type="FunFam" id="3.30.420.10:FF:000032">
    <property type="entry name" value="Retrovirus-related Pol polyprotein from transposon 297-like Protein"/>
    <property type="match status" value="1"/>
</dbReference>
<reference evidence="2 3" key="1">
    <citation type="submission" date="2024-09" db="EMBL/GenBank/DDBJ databases">
        <title>Chromosome-scale assembly of Riccia fluitans.</title>
        <authorList>
            <person name="Paukszto L."/>
            <person name="Sawicki J."/>
            <person name="Karawczyk K."/>
            <person name="Piernik-Szablinska J."/>
            <person name="Szczecinska M."/>
            <person name="Mazdziarz M."/>
        </authorList>
    </citation>
    <scope>NUCLEOTIDE SEQUENCE [LARGE SCALE GENOMIC DNA]</scope>
    <source>
        <strain evidence="2">Rf_01</strain>
        <tissue evidence="2">Aerial parts of the thallus</tissue>
    </source>
</reference>
<protein>
    <recommendedName>
        <fullName evidence="1">Integrase catalytic domain-containing protein</fullName>
    </recommendedName>
</protein>
<dbReference type="InterPro" id="IPR036397">
    <property type="entry name" value="RNaseH_sf"/>
</dbReference>